<sequence>MENNFIRIDDRLIHGQIIARWSRHLSLKNIIAVDDKTASNPMLKSIMMMSVPKQYKTYICKMEEFKDLINGLEKDNGNNLIIARFPYMLKNILSEDMKAKSINIGNVSKKDEDSFEIMSNIFLTKEDVSVIEELHNQGKEIVFQLVPDSQRLSWDKIRNKYIG</sequence>
<dbReference type="InterPro" id="IPR004720">
    <property type="entry name" value="PTS_IIB_sorbose-sp"/>
</dbReference>
<keyword evidence="4" id="KW-0762">Sugar transport</keyword>
<dbReference type="Gene3D" id="3.40.35.10">
    <property type="entry name" value="Phosphotransferase system, sorbose subfamily IIB component"/>
    <property type="match status" value="1"/>
</dbReference>
<dbReference type="PROSITE" id="PS51101">
    <property type="entry name" value="PTS_EIIB_TYPE_4"/>
    <property type="match status" value="1"/>
</dbReference>
<evidence type="ECO:0000256" key="4">
    <source>
        <dbReference type="ARBA" id="ARBA00022597"/>
    </source>
</evidence>
<keyword evidence="6" id="KW-0598">Phosphotransferase system</keyword>
<dbReference type="InterPro" id="IPR036667">
    <property type="entry name" value="PTS_IIB_sorbose-sp_sf"/>
</dbReference>
<dbReference type="GO" id="GO:0009401">
    <property type="term" value="P:phosphoenolpyruvate-dependent sugar phosphotransferase system"/>
    <property type="evidence" value="ECO:0007669"/>
    <property type="project" value="UniProtKB-KW"/>
</dbReference>
<feature type="domain" description="PTS EIIB type-4" evidence="8">
    <location>
        <begin position="1"/>
        <end position="163"/>
    </location>
</feature>
<evidence type="ECO:0000256" key="1">
    <source>
        <dbReference type="ARBA" id="ARBA00004496"/>
    </source>
</evidence>
<protein>
    <submittedName>
        <fullName evidence="9">PTS system, mannose-specific IIB component</fullName>
    </submittedName>
</protein>
<dbReference type="Proteomes" id="UP000190285">
    <property type="component" value="Unassembled WGS sequence"/>
</dbReference>
<comment type="subcellular location">
    <subcellularLocation>
        <location evidence="1">Cytoplasm</location>
    </subcellularLocation>
</comment>
<dbReference type="OrthoDB" id="9788818at2"/>
<keyword evidence="2" id="KW-0813">Transport</keyword>
<evidence type="ECO:0000256" key="5">
    <source>
        <dbReference type="ARBA" id="ARBA00022679"/>
    </source>
</evidence>
<name>A0A1T5MCQ8_9FIRM</name>
<reference evidence="9 10" key="1">
    <citation type="submission" date="2017-02" db="EMBL/GenBank/DDBJ databases">
        <authorList>
            <person name="Peterson S.W."/>
        </authorList>
    </citation>
    <scope>NUCLEOTIDE SEQUENCE [LARGE SCALE GENOMIC DNA]</scope>
    <source>
        <strain evidence="9 10">M1</strain>
    </source>
</reference>
<dbReference type="Pfam" id="PF03830">
    <property type="entry name" value="PTSIIB_sorb"/>
    <property type="match status" value="1"/>
</dbReference>
<dbReference type="AlphaFoldDB" id="A0A1T5MCQ8"/>
<accession>A0A1T5MCQ8</accession>
<dbReference type="EMBL" id="FUZT01000013">
    <property type="protein sequence ID" value="SKC85764.1"/>
    <property type="molecule type" value="Genomic_DNA"/>
</dbReference>
<keyword evidence="3" id="KW-0963">Cytoplasm</keyword>
<evidence type="ECO:0000256" key="7">
    <source>
        <dbReference type="ARBA" id="ARBA00022777"/>
    </source>
</evidence>
<gene>
    <name evidence="9" type="ORF">SAMN02194393_04440</name>
</gene>
<evidence type="ECO:0000256" key="6">
    <source>
        <dbReference type="ARBA" id="ARBA00022683"/>
    </source>
</evidence>
<keyword evidence="5" id="KW-0808">Transferase</keyword>
<evidence type="ECO:0000313" key="10">
    <source>
        <dbReference type="Proteomes" id="UP000190285"/>
    </source>
</evidence>
<evidence type="ECO:0000256" key="3">
    <source>
        <dbReference type="ARBA" id="ARBA00022490"/>
    </source>
</evidence>
<evidence type="ECO:0000256" key="2">
    <source>
        <dbReference type="ARBA" id="ARBA00022448"/>
    </source>
</evidence>
<evidence type="ECO:0000259" key="8">
    <source>
        <dbReference type="PROSITE" id="PS51101"/>
    </source>
</evidence>
<dbReference type="SUPFAM" id="SSF52728">
    <property type="entry name" value="PTS IIb component"/>
    <property type="match status" value="1"/>
</dbReference>
<dbReference type="RefSeq" id="WP_079494775.1">
    <property type="nucleotide sequence ID" value="NZ_FUZT01000013.1"/>
</dbReference>
<keyword evidence="7" id="KW-0418">Kinase</keyword>
<keyword evidence="10" id="KW-1185">Reference proteome</keyword>
<evidence type="ECO:0000313" key="9">
    <source>
        <dbReference type="EMBL" id="SKC85764.1"/>
    </source>
</evidence>
<organism evidence="9 10">
    <name type="scientific">Maledivibacter halophilus</name>
    <dbReference type="NCBI Taxonomy" id="36842"/>
    <lineage>
        <taxon>Bacteria</taxon>
        <taxon>Bacillati</taxon>
        <taxon>Bacillota</taxon>
        <taxon>Clostridia</taxon>
        <taxon>Peptostreptococcales</taxon>
        <taxon>Caminicellaceae</taxon>
        <taxon>Maledivibacter</taxon>
    </lineage>
</organism>
<dbReference type="GO" id="GO:0005737">
    <property type="term" value="C:cytoplasm"/>
    <property type="evidence" value="ECO:0007669"/>
    <property type="project" value="UniProtKB-SubCell"/>
</dbReference>
<dbReference type="GO" id="GO:0008982">
    <property type="term" value="F:protein-N(PI)-phosphohistidine-sugar phosphotransferase activity"/>
    <property type="evidence" value="ECO:0007669"/>
    <property type="project" value="InterPro"/>
</dbReference>
<proteinExistence type="predicted"/>
<dbReference type="STRING" id="36842.SAMN02194393_04440"/>
<dbReference type="GO" id="GO:0016301">
    <property type="term" value="F:kinase activity"/>
    <property type="evidence" value="ECO:0007669"/>
    <property type="project" value="UniProtKB-KW"/>
</dbReference>